<dbReference type="GO" id="GO:0004503">
    <property type="term" value="F:tyrosinase activity"/>
    <property type="evidence" value="ECO:0007669"/>
    <property type="project" value="UniProtKB-EC"/>
</dbReference>
<evidence type="ECO:0000256" key="4">
    <source>
        <dbReference type="ARBA" id="ARBA00022723"/>
    </source>
</evidence>
<keyword evidence="12" id="KW-0732">Signal</keyword>
<feature type="compositionally biased region" description="Basic and acidic residues" evidence="11">
    <location>
        <begin position="690"/>
        <end position="700"/>
    </location>
</feature>
<keyword evidence="15" id="KW-1185">Reference proteome</keyword>
<evidence type="ECO:0000256" key="1">
    <source>
        <dbReference type="ARBA" id="ARBA00001973"/>
    </source>
</evidence>
<dbReference type="EMBL" id="KZ678146">
    <property type="protein sequence ID" value="PSN60886.1"/>
    <property type="molecule type" value="Genomic_DNA"/>
</dbReference>
<keyword evidence="7" id="KW-0503">Monooxygenase</keyword>
<dbReference type="Gene3D" id="1.10.1280.10">
    <property type="entry name" value="Di-copper center containing domain from catechol oxidase"/>
    <property type="match status" value="1"/>
</dbReference>
<keyword evidence="5" id="KW-0560">Oxidoreductase</keyword>
<dbReference type="OrthoDB" id="6132182at2759"/>
<evidence type="ECO:0000256" key="10">
    <source>
        <dbReference type="ARBA" id="ARBA00048881"/>
    </source>
</evidence>
<dbReference type="GO" id="GO:0046872">
    <property type="term" value="F:metal ion binding"/>
    <property type="evidence" value="ECO:0007669"/>
    <property type="project" value="UniProtKB-KW"/>
</dbReference>
<proteinExistence type="inferred from homology"/>
<keyword evidence="6" id="KW-0186">Copper</keyword>
<name>A0A2T2N6M0_CORCC</name>
<accession>A0A2T2N6M0</accession>
<comment type="catalytic activity">
    <reaction evidence="10">
        <text>L-tyrosine + O2 = L-dopaquinone + H2O</text>
        <dbReference type="Rhea" id="RHEA:18117"/>
        <dbReference type="ChEBI" id="CHEBI:15377"/>
        <dbReference type="ChEBI" id="CHEBI:15379"/>
        <dbReference type="ChEBI" id="CHEBI:57924"/>
        <dbReference type="ChEBI" id="CHEBI:58315"/>
        <dbReference type="EC" id="1.14.18.1"/>
    </reaction>
</comment>
<keyword evidence="8" id="KW-0470">Melanin biosynthesis</keyword>
<reference evidence="14 15" key="1">
    <citation type="journal article" date="2018" name="Front. Microbiol.">
        <title>Genome-Wide Analysis of Corynespora cassiicola Leaf Fall Disease Putative Effectors.</title>
        <authorList>
            <person name="Lopez D."/>
            <person name="Ribeiro S."/>
            <person name="Label P."/>
            <person name="Fumanal B."/>
            <person name="Venisse J.S."/>
            <person name="Kohler A."/>
            <person name="de Oliveira R.R."/>
            <person name="Labutti K."/>
            <person name="Lipzen A."/>
            <person name="Lail K."/>
            <person name="Bauer D."/>
            <person name="Ohm R.A."/>
            <person name="Barry K.W."/>
            <person name="Spatafora J."/>
            <person name="Grigoriev I.V."/>
            <person name="Martin F.M."/>
            <person name="Pujade-Renaud V."/>
        </authorList>
    </citation>
    <scope>NUCLEOTIDE SEQUENCE [LARGE SCALE GENOMIC DNA]</scope>
    <source>
        <strain evidence="14 15">Philippines</strain>
    </source>
</reference>
<evidence type="ECO:0000256" key="7">
    <source>
        <dbReference type="ARBA" id="ARBA00023033"/>
    </source>
</evidence>
<evidence type="ECO:0000256" key="2">
    <source>
        <dbReference type="ARBA" id="ARBA00009928"/>
    </source>
</evidence>
<evidence type="ECO:0000256" key="12">
    <source>
        <dbReference type="SAM" id="SignalP"/>
    </source>
</evidence>
<dbReference type="InterPro" id="IPR050316">
    <property type="entry name" value="Tyrosinase/Hemocyanin"/>
</dbReference>
<dbReference type="InterPro" id="IPR002227">
    <property type="entry name" value="Tyrosinase_Cu-bd"/>
</dbReference>
<keyword evidence="4" id="KW-0479">Metal-binding</keyword>
<gene>
    <name evidence="14" type="ORF">BS50DRAFT_505359</name>
</gene>
<feature type="region of interest" description="Disordered" evidence="11">
    <location>
        <begin position="681"/>
        <end position="700"/>
    </location>
</feature>
<evidence type="ECO:0000256" key="9">
    <source>
        <dbReference type="ARBA" id="ARBA00048233"/>
    </source>
</evidence>
<evidence type="ECO:0000256" key="3">
    <source>
        <dbReference type="ARBA" id="ARBA00011906"/>
    </source>
</evidence>
<evidence type="ECO:0000256" key="8">
    <source>
        <dbReference type="ARBA" id="ARBA00023101"/>
    </source>
</evidence>
<feature type="chain" id="PRO_5015394888" description="tyrosinase" evidence="12">
    <location>
        <begin position="24"/>
        <end position="700"/>
    </location>
</feature>
<evidence type="ECO:0000313" key="14">
    <source>
        <dbReference type="EMBL" id="PSN60886.1"/>
    </source>
</evidence>
<dbReference type="InterPro" id="IPR041640">
    <property type="entry name" value="Tyrosinase_C"/>
</dbReference>
<evidence type="ECO:0000313" key="15">
    <source>
        <dbReference type="Proteomes" id="UP000240883"/>
    </source>
</evidence>
<dbReference type="SUPFAM" id="SSF48056">
    <property type="entry name" value="Di-copper centre-containing domain"/>
    <property type="match status" value="1"/>
</dbReference>
<evidence type="ECO:0000259" key="13">
    <source>
        <dbReference type="PROSITE" id="PS00498"/>
    </source>
</evidence>
<comment type="similarity">
    <text evidence="2">Belongs to the tyrosinase family.</text>
</comment>
<comment type="catalytic activity">
    <reaction evidence="9">
        <text>2 L-dopa + O2 = 2 L-dopaquinone + 2 H2O</text>
        <dbReference type="Rhea" id="RHEA:34287"/>
        <dbReference type="ChEBI" id="CHEBI:15377"/>
        <dbReference type="ChEBI" id="CHEBI:15379"/>
        <dbReference type="ChEBI" id="CHEBI:57504"/>
        <dbReference type="ChEBI" id="CHEBI:57924"/>
        <dbReference type="EC" id="1.14.18.1"/>
    </reaction>
</comment>
<dbReference type="Pfam" id="PF18132">
    <property type="entry name" value="Tyrosinase_C"/>
    <property type="match status" value="1"/>
</dbReference>
<dbReference type="PANTHER" id="PTHR11474">
    <property type="entry name" value="TYROSINASE FAMILY MEMBER"/>
    <property type="match status" value="1"/>
</dbReference>
<dbReference type="PROSITE" id="PS00498">
    <property type="entry name" value="TYROSINASE_2"/>
    <property type="match status" value="1"/>
</dbReference>
<dbReference type="AlphaFoldDB" id="A0A2T2N6M0"/>
<sequence>MKSFFSSLSGPVALLSLLALTEAAPLSDGPTCGLSMQDDSFFSVVGVQGTGVHPRQELRELEKDDELWNVFIQAFARFQAMDQTDKVSYFKVAAPFVEWDGVEGEGMTGYCPHVSNMFGTWHRPYLALFEQILHERAVDIANEYPAGQPREKARQIADRVRLPYWDWAVDPANGTEGCMPASLRRESAVVTFPNGTMGEIPNPLYQYEFHPLNSSDFSALSEFQFKNWETTIRFPLDGFSANATSRNDEANSRIGKQQPNNRDMLYKLLTMYQPYNQWSTKANGGNIGNIETLHDGIHNAFGLGNMGIVEVSAFDPVFWFHHCNMDRIIALFQYRYPDTWVEDSIQPKGTFYFSKNSSQGAASPLAPFHMNANGDMWTSTTSRNWTSFGYTYPEIAENPSNETLTLSINKLYKPQTQGLNNNNTLTTLGIYNTSADAIDWLAEVNMPSDIQISYSVRAFLGEPDKDPKNWATDKNYVGQIASLSSPRMDSDVIVTANIVLTDKLAEKFKAGELKSLERDEVREYLKTNFCWRIQALDFTEIPRTTPPKGLNVTVFSVPVHLPHSELEVPTWTGDFTYAPEIDGNPPPPEYYNSPSVIGDGTSGIGNSTSGAGGWNASEGAWTWNGTNATAEQEEMPNNTLTPITLPVTIPTNTIAPTDGRPPGTVFMTEMITAVVTVAPSEATPAGSNGENKRGLEFWWS</sequence>
<dbReference type="PANTHER" id="PTHR11474:SF76">
    <property type="entry name" value="SHKT DOMAIN-CONTAINING PROTEIN"/>
    <property type="match status" value="1"/>
</dbReference>
<evidence type="ECO:0000256" key="5">
    <source>
        <dbReference type="ARBA" id="ARBA00023002"/>
    </source>
</evidence>
<evidence type="ECO:0000256" key="6">
    <source>
        <dbReference type="ARBA" id="ARBA00023008"/>
    </source>
</evidence>
<feature type="domain" description="Tyrosinase copper-binding" evidence="13">
    <location>
        <begin position="315"/>
        <end position="326"/>
    </location>
</feature>
<dbReference type="STRING" id="1448308.A0A2T2N6M0"/>
<evidence type="ECO:0000256" key="11">
    <source>
        <dbReference type="SAM" id="MobiDB-lite"/>
    </source>
</evidence>
<dbReference type="PRINTS" id="PR00092">
    <property type="entry name" value="TYROSINASE"/>
</dbReference>
<feature type="signal peptide" evidence="12">
    <location>
        <begin position="1"/>
        <end position="23"/>
    </location>
</feature>
<dbReference type="Proteomes" id="UP000240883">
    <property type="component" value="Unassembled WGS sequence"/>
</dbReference>
<protein>
    <recommendedName>
        <fullName evidence="3">tyrosinase</fullName>
        <ecNumber evidence="3">1.14.18.1</ecNumber>
    </recommendedName>
</protein>
<organism evidence="14 15">
    <name type="scientific">Corynespora cassiicola Philippines</name>
    <dbReference type="NCBI Taxonomy" id="1448308"/>
    <lineage>
        <taxon>Eukaryota</taxon>
        <taxon>Fungi</taxon>
        <taxon>Dikarya</taxon>
        <taxon>Ascomycota</taxon>
        <taxon>Pezizomycotina</taxon>
        <taxon>Dothideomycetes</taxon>
        <taxon>Pleosporomycetidae</taxon>
        <taxon>Pleosporales</taxon>
        <taxon>Corynesporascaceae</taxon>
        <taxon>Corynespora</taxon>
    </lineage>
</organism>
<dbReference type="Pfam" id="PF00264">
    <property type="entry name" value="Tyrosinase"/>
    <property type="match status" value="1"/>
</dbReference>
<dbReference type="GO" id="GO:0042438">
    <property type="term" value="P:melanin biosynthetic process"/>
    <property type="evidence" value="ECO:0007669"/>
    <property type="project" value="UniProtKB-KW"/>
</dbReference>
<dbReference type="InterPro" id="IPR008922">
    <property type="entry name" value="Di-copper_centre_dom_sf"/>
</dbReference>
<dbReference type="EC" id="1.14.18.1" evidence="3"/>
<comment type="cofactor">
    <cofactor evidence="1">
        <name>Cu(2+)</name>
        <dbReference type="ChEBI" id="CHEBI:29036"/>
    </cofactor>
</comment>